<comment type="caution">
    <text evidence="1">The sequence shown here is derived from an EMBL/GenBank/DDBJ whole genome shotgun (WGS) entry which is preliminary data.</text>
</comment>
<sequence length="184" mass="19935">MDLIYCPFISCTFPGFALDTGTHLLKKEEQVIVAGAPRSNLSGEVLFLKPEAVEDQGSLHVAHILQGPGLASSFGYSLAVIDLNADGWDDLVVGAPQYSSTDMEAGPGGAVYVYINRRDGRDWHRLQPDILTGNKDSMFGLAVANIGDINHDGYNGSHQKMHIHIHTQDVCPYTGHSADVIVFN</sequence>
<evidence type="ECO:0000313" key="2">
    <source>
        <dbReference type="Proteomes" id="UP000830395"/>
    </source>
</evidence>
<protein>
    <submittedName>
        <fullName evidence="1">Uncharacterized protein</fullName>
    </submittedName>
</protein>
<organism evidence="1 2">
    <name type="scientific">Pangasius djambal</name>
    <dbReference type="NCBI Taxonomy" id="1691987"/>
    <lineage>
        <taxon>Eukaryota</taxon>
        <taxon>Metazoa</taxon>
        <taxon>Chordata</taxon>
        <taxon>Craniata</taxon>
        <taxon>Vertebrata</taxon>
        <taxon>Euteleostomi</taxon>
        <taxon>Actinopterygii</taxon>
        <taxon>Neopterygii</taxon>
        <taxon>Teleostei</taxon>
        <taxon>Ostariophysi</taxon>
        <taxon>Siluriformes</taxon>
        <taxon>Pangasiidae</taxon>
        <taxon>Pangasius</taxon>
    </lineage>
</organism>
<keyword evidence="2" id="KW-1185">Reference proteome</keyword>
<dbReference type="EMBL" id="CM040981">
    <property type="protein sequence ID" value="MCJ8733738.1"/>
    <property type="molecule type" value="Genomic_DNA"/>
</dbReference>
<evidence type="ECO:0000313" key="1">
    <source>
        <dbReference type="EMBL" id="MCJ8733738.1"/>
    </source>
</evidence>
<proteinExistence type="predicted"/>
<accession>A0ACC5YDA7</accession>
<gene>
    <name evidence="1" type="ORF">PDJAM_G00227020</name>
</gene>
<reference evidence="1" key="1">
    <citation type="submission" date="2020-02" db="EMBL/GenBank/DDBJ databases">
        <title>Genome sequencing of the panga catfish, Pangasius djambal.</title>
        <authorList>
            <person name="Wen M."/>
            <person name="Zahm M."/>
            <person name="Roques C."/>
            <person name="Cabau C."/>
            <person name="Klopp C."/>
            <person name="Donnadieu C."/>
            <person name="Jouanno E."/>
            <person name="Avarre J.-C."/>
            <person name="Campet M."/>
            <person name="Ha T."/>
            <person name="Dugue R."/>
            <person name="Lampietro C."/>
            <person name="Louis A."/>
            <person name="Herpin A."/>
            <person name="Echchiki A."/>
            <person name="Berthelot C."/>
            <person name="Parey E."/>
            <person name="Roest-Crollius H."/>
            <person name="Braasch I."/>
            <person name="Postlethwait J.H."/>
            <person name="Bobe J."/>
            <person name="Montfort J."/>
            <person name="Bouchez O."/>
            <person name="Begum T."/>
            <person name="Schartl M."/>
            <person name="Gustiano R."/>
            <person name="Guiguen Y."/>
        </authorList>
    </citation>
    <scope>NUCLEOTIDE SEQUENCE</scope>
    <source>
        <strain evidence="1">Pdj_M5554</strain>
    </source>
</reference>
<name>A0ACC5YDA7_9TELE</name>
<dbReference type="Proteomes" id="UP000830395">
    <property type="component" value="Chromosome 7"/>
</dbReference>